<comment type="caution">
    <text evidence="2">The sequence shown here is derived from an EMBL/GenBank/DDBJ whole genome shotgun (WGS) entry which is preliminary data.</text>
</comment>
<feature type="domain" description="DUF559" evidence="1">
    <location>
        <begin position="16"/>
        <end position="78"/>
    </location>
</feature>
<dbReference type="Pfam" id="PF04480">
    <property type="entry name" value="DUF559"/>
    <property type="match status" value="1"/>
</dbReference>
<dbReference type="InterPro" id="IPR011335">
    <property type="entry name" value="Restrct_endonuc-II-like"/>
</dbReference>
<feature type="non-terminal residue" evidence="2">
    <location>
        <position position="1"/>
    </location>
</feature>
<dbReference type="InterPro" id="IPR007569">
    <property type="entry name" value="DUF559"/>
</dbReference>
<protein>
    <submittedName>
        <fullName evidence="2">DUF559 domain-containing protein</fullName>
    </submittedName>
</protein>
<dbReference type="EMBL" id="JAAZSR010000245">
    <property type="protein sequence ID" value="NKX51521.1"/>
    <property type="molecule type" value="Genomic_DNA"/>
</dbReference>
<evidence type="ECO:0000259" key="1">
    <source>
        <dbReference type="Pfam" id="PF04480"/>
    </source>
</evidence>
<dbReference type="SUPFAM" id="SSF52980">
    <property type="entry name" value="Restriction endonuclease-like"/>
    <property type="match status" value="1"/>
</dbReference>
<dbReference type="Gene3D" id="3.40.960.10">
    <property type="entry name" value="VSR Endonuclease"/>
    <property type="match status" value="1"/>
</dbReference>
<name>A0ABX1JT59_9MICC</name>
<keyword evidence="3" id="KW-1185">Reference proteome</keyword>
<proteinExistence type="predicted"/>
<organism evidence="2 3">
    <name type="scientific">Arthrobacter deserti</name>
    <dbReference type="NCBI Taxonomy" id="1742687"/>
    <lineage>
        <taxon>Bacteria</taxon>
        <taxon>Bacillati</taxon>
        <taxon>Actinomycetota</taxon>
        <taxon>Actinomycetes</taxon>
        <taxon>Micrococcales</taxon>
        <taxon>Micrococcaceae</taxon>
        <taxon>Arthrobacter</taxon>
    </lineage>
</organism>
<accession>A0ABX1JT59</accession>
<dbReference type="Proteomes" id="UP000523795">
    <property type="component" value="Unassembled WGS sequence"/>
</dbReference>
<evidence type="ECO:0000313" key="3">
    <source>
        <dbReference type="Proteomes" id="UP000523795"/>
    </source>
</evidence>
<sequence length="88" mass="9861">VALVDPAAGRLHCPDLQYKEYRIAIEYEGGHHRSAEQLARDIRRGEAVAAAGWLGIRISNEDMADDARNAVRRIRRALAARGWRPSAR</sequence>
<evidence type="ECO:0000313" key="2">
    <source>
        <dbReference type="EMBL" id="NKX51521.1"/>
    </source>
</evidence>
<reference evidence="2 3" key="1">
    <citation type="submission" date="2020-04" db="EMBL/GenBank/DDBJ databases">
        <authorList>
            <person name="Liu S."/>
        </authorList>
    </citation>
    <scope>NUCLEOTIDE SEQUENCE [LARGE SCALE GENOMIC DNA]</scope>
    <source>
        <strain evidence="2 3">CGMCC 1.15091</strain>
    </source>
</reference>
<gene>
    <name evidence="2" type="ORF">HER39_13265</name>
</gene>